<name>A0A7I8IHC9_SPIIN</name>
<feature type="transmembrane region" description="Helical" evidence="1">
    <location>
        <begin position="66"/>
        <end position="86"/>
    </location>
</feature>
<keyword evidence="3" id="KW-1185">Reference proteome</keyword>
<evidence type="ECO:0000256" key="1">
    <source>
        <dbReference type="SAM" id="Phobius"/>
    </source>
</evidence>
<proteinExistence type="predicted"/>
<dbReference type="PANTHER" id="PTHR36809">
    <property type="entry name" value="TRANSMEMBRANE PROTEIN"/>
    <property type="match status" value="1"/>
</dbReference>
<dbReference type="AlphaFoldDB" id="A0A7I8IHC9"/>
<dbReference type="EMBL" id="LR743590">
    <property type="protein sequence ID" value="CAA2617585.1"/>
    <property type="molecule type" value="Genomic_DNA"/>
</dbReference>
<reference evidence="2 3" key="1">
    <citation type="submission" date="2019-12" db="EMBL/GenBank/DDBJ databases">
        <authorList>
            <person name="Scholz U."/>
            <person name="Mascher M."/>
            <person name="Fiebig A."/>
        </authorList>
    </citation>
    <scope>NUCLEOTIDE SEQUENCE</scope>
</reference>
<accession>A0A7I8IHC9</accession>
<evidence type="ECO:0000313" key="2">
    <source>
        <dbReference type="EMBL" id="CAA2617585.1"/>
    </source>
</evidence>
<dbReference type="EMBL" id="CACRZD030000003">
    <property type="protein sequence ID" value="CAA6657281.1"/>
    <property type="molecule type" value="Genomic_DNA"/>
</dbReference>
<evidence type="ECO:0000313" key="3">
    <source>
        <dbReference type="Proteomes" id="UP001189122"/>
    </source>
</evidence>
<gene>
    <name evidence="2" type="ORF">SI7747_03003749</name>
</gene>
<dbReference type="Proteomes" id="UP001189122">
    <property type="component" value="Unassembled WGS sequence"/>
</dbReference>
<keyword evidence="1" id="KW-0812">Transmembrane</keyword>
<dbReference type="PANTHER" id="PTHR36809:SF1">
    <property type="entry name" value="TRANSMEMBRANE PROTEIN"/>
    <property type="match status" value="1"/>
</dbReference>
<sequence length="135" mass="14504">MEVSLVPRSVPCRPSAAAILPASDRLNPGILRRGSWIRRGDTGRVSRSSHVIRAIEGPSDLPPVEISWQITVGALAGITPFVVAGIEFSKRIAAQRSCEVCGGSGLVEVEGLYGRCPVAVCGFLPWQSWKRFFTG</sequence>
<keyword evidence="1" id="KW-0472">Membrane</keyword>
<keyword evidence="1" id="KW-1133">Transmembrane helix</keyword>
<protein>
    <submittedName>
        <fullName evidence="2">Uncharacterized protein</fullName>
    </submittedName>
</protein>
<organism evidence="2">
    <name type="scientific">Spirodela intermedia</name>
    <name type="common">Intermediate duckweed</name>
    <dbReference type="NCBI Taxonomy" id="51605"/>
    <lineage>
        <taxon>Eukaryota</taxon>
        <taxon>Viridiplantae</taxon>
        <taxon>Streptophyta</taxon>
        <taxon>Embryophyta</taxon>
        <taxon>Tracheophyta</taxon>
        <taxon>Spermatophyta</taxon>
        <taxon>Magnoliopsida</taxon>
        <taxon>Liliopsida</taxon>
        <taxon>Araceae</taxon>
        <taxon>Lemnoideae</taxon>
        <taxon>Spirodela</taxon>
    </lineage>
</organism>